<comment type="catalytic activity">
    <reaction evidence="12">
        <text>alpha-D-glucosamine 1-phosphate + acetyl-CoA = N-acetyl-alpha-D-glucosamine 1-phosphate + CoA + H(+)</text>
        <dbReference type="Rhea" id="RHEA:13725"/>
        <dbReference type="ChEBI" id="CHEBI:15378"/>
        <dbReference type="ChEBI" id="CHEBI:57287"/>
        <dbReference type="ChEBI" id="CHEBI:57288"/>
        <dbReference type="ChEBI" id="CHEBI:57776"/>
        <dbReference type="ChEBI" id="CHEBI:58516"/>
        <dbReference type="EC" id="2.3.1.157"/>
    </reaction>
</comment>
<keyword evidence="10" id="KW-0012">Acyltransferase</keyword>
<proteinExistence type="predicted"/>
<dbReference type="InterPro" id="IPR011004">
    <property type="entry name" value="Trimer_LpxA-like_sf"/>
</dbReference>
<dbReference type="PANTHER" id="PTHR43584">
    <property type="entry name" value="NUCLEOTIDYL TRANSFERASE"/>
    <property type="match status" value="1"/>
</dbReference>
<dbReference type="Pfam" id="PF25087">
    <property type="entry name" value="GMPPB_C"/>
    <property type="match status" value="1"/>
</dbReference>
<evidence type="ECO:0000259" key="14">
    <source>
        <dbReference type="Pfam" id="PF25087"/>
    </source>
</evidence>
<comment type="cofactor">
    <cofactor evidence="1">
        <name>Mg(2+)</name>
        <dbReference type="ChEBI" id="CHEBI:18420"/>
    </cofactor>
</comment>
<comment type="catalytic activity">
    <reaction evidence="13">
        <text>N-acetyl-alpha-D-glucosamine 1-phosphate + UTP + H(+) = UDP-N-acetyl-alpha-D-glucosamine + diphosphate</text>
        <dbReference type="Rhea" id="RHEA:13509"/>
        <dbReference type="ChEBI" id="CHEBI:15378"/>
        <dbReference type="ChEBI" id="CHEBI:33019"/>
        <dbReference type="ChEBI" id="CHEBI:46398"/>
        <dbReference type="ChEBI" id="CHEBI:57705"/>
        <dbReference type="ChEBI" id="CHEBI:57776"/>
        <dbReference type="EC" id="2.7.7.23"/>
    </reaction>
</comment>
<keyword evidence="11" id="KW-0961">Cell wall biogenesis/degradation</keyword>
<dbReference type="SUPFAM" id="SSF51161">
    <property type="entry name" value="Trimeric LpxA-like enzymes"/>
    <property type="match status" value="1"/>
</dbReference>
<keyword evidence="4" id="KW-0548">Nucleotidyltransferase</keyword>
<dbReference type="InterPro" id="IPR050065">
    <property type="entry name" value="GlmU-like"/>
</dbReference>
<dbReference type="InterPro" id="IPR056729">
    <property type="entry name" value="GMPPB_C"/>
</dbReference>
<dbReference type="Gene3D" id="2.160.10.10">
    <property type="entry name" value="Hexapeptide repeat proteins"/>
    <property type="match status" value="1"/>
</dbReference>
<dbReference type="GO" id="GO:0008360">
    <property type="term" value="P:regulation of cell shape"/>
    <property type="evidence" value="ECO:0007669"/>
    <property type="project" value="UniProtKB-KW"/>
</dbReference>
<evidence type="ECO:0000256" key="10">
    <source>
        <dbReference type="ARBA" id="ARBA00023315"/>
    </source>
</evidence>
<feature type="domain" description="Mannose-1-phosphate guanyltransferase C-terminal" evidence="14">
    <location>
        <begin position="115"/>
        <end position="179"/>
    </location>
</feature>
<evidence type="ECO:0000313" key="15">
    <source>
        <dbReference type="EMBL" id="CAD7238614.1"/>
    </source>
</evidence>
<feature type="non-terminal residue" evidence="15">
    <location>
        <position position="245"/>
    </location>
</feature>
<dbReference type="GO" id="GO:0003977">
    <property type="term" value="F:UDP-N-acetylglucosamine diphosphorylase activity"/>
    <property type="evidence" value="ECO:0007669"/>
    <property type="project" value="UniProtKB-EC"/>
</dbReference>
<keyword evidence="7" id="KW-0133">Cell shape</keyword>
<keyword evidence="8" id="KW-0573">Peptidoglycan synthesis</keyword>
<evidence type="ECO:0000256" key="8">
    <source>
        <dbReference type="ARBA" id="ARBA00022984"/>
    </source>
</evidence>
<evidence type="ECO:0000256" key="13">
    <source>
        <dbReference type="ARBA" id="ARBA00048493"/>
    </source>
</evidence>
<name>A0A7R9A0I3_9CRUS</name>
<dbReference type="GO" id="GO:0019134">
    <property type="term" value="F:glucosamine-1-phosphate N-acetyltransferase activity"/>
    <property type="evidence" value="ECO:0007669"/>
    <property type="project" value="UniProtKB-EC"/>
</dbReference>
<reference evidence="15" key="1">
    <citation type="submission" date="2020-11" db="EMBL/GenBank/DDBJ databases">
        <authorList>
            <person name="Tran Van P."/>
        </authorList>
    </citation>
    <scope>NUCLEOTIDE SEQUENCE</scope>
</reference>
<sequence length="245" mass="26127">KDASSEELKVKEVNTGILVANTQHLTSCLERLSPNNAQGELYLTDVVELLVAANESVHACTLTDENEAEGVNSRAQLENLERIYQRSLAEQLMAAGNTLADAHRIDIRGKLSTGTDNYIDVNCVFEGNVNIGDDVSIGPNCYLKDCTIGSGTQLLANTIVESSIIGEQCEIGPFARVRPGTDIARKGKLGNFVEIKKSRIGEGSKVNHLSYIGDCQMGSGVNVGAGTITCNYDGANKHLTVIGDG</sequence>
<accession>A0A7R9A0I3</accession>
<gene>
    <name evidence="15" type="ORF">CTOB1V02_LOCUS16429</name>
</gene>
<feature type="non-terminal residue" evidence="15">
    <location>
        <position position="1"/>
    </location>
</feature>
<dbReference type="InterPro" id="IPR029044">
    <property type="entry name" value="Nucleotide-diphossugar_trans"/>
</dbReference>
<keyword evidence="6" id="KW-0460">Magnesium</keyword>
<evidence type="ECO:0000256" key="5">
    <source>
        <dbReference type="ARBA" id="ARBA00022723"/>
    </source>
</evidence>
<dbReference type="GO" id="GO:0046872">
    <property type="term" value="F:metal ion binding"/>
    <property type="evidence" value="ECO:0007669"/>
    <property type="project" value="UniProtKB-KW"/>
</dbReference>
<evidence type="ECO:0000256" key="3">
    <source>
        <dbReference type="ARBA" id="ARBA00022679"/>
    </source>
</evidence>
<dbReference type="Gene3D" id="3.90.550.10">
    <property type="entry name" value="Spore Coat Polysaccharide Biosynthesis Protein SpsA, Chain A"/>
    <property type="match status" value="1"/>
</dbReference>
<dbReference type="EMBL" id="OB704989">
    <property type="protein sequence ID" value="CAD7238614.1"/>
    <property type="molecule type" value="Genomic_DNA"/>
</dbReference>
<dbReference type="PANTHER" id="PTHR43584:SF3">
    <property type="entry name" value="BIFUNCTIONAL PROTEIN GLMU"/>
    <property type="match status" value="1"/>
</dbReference>
<dbReference type="GO" id="GO:0071555">
    <property type="term" value="P:cell wall organization"/>
    <property type="evidence" value="ECO:0007669"/>
    <property type="project" value="UniProtKB-KW"/>
</dbReference>
<evidence type="ECO:0000256" key="1">
    <source>
        <dbReference type="ARBA" id="ARBA00001946"/>
    </source>
</evidence>
<dbReference type="OrthoDB" id="6409260at2759"/>
<dbReference type="SUPFAM" id="SSF53448">
    <property type="entry name" value="Nucleotide-diphospho-sugar transferases"/>
    <property type="match status" value="1"/>
</dbReference>
<keyword evidence="5" id="KW-0479">Metal-binding</keyword>
<evidence type="ECO:0000256" key="6">
    <source>
        <dbReference type="ARBA" id="ARBA00022842"/>
    </source>
</evidence>
<organism evidence="15">
    <name type="scientific">Cyprideis torosa</name>
    <dbReference type="NCBI Taxonomy" id="163714"/>
    <lineage>
        <taxon>Eukaryota</taxon>
        <taxon>Metazoa</taxon>
        <taxon>Ecdysozoa</taxon>
        <taxon>Arthropoda</taxon>
        <taxon>Crustacea</taxon>
        <taxon>Oligostraca</taxon>
        <taxon>Ostracoda</taxon>
        <taxon>Podocopa</taxon>
        <taxon>Podocopida</taxon>
        <taxon>Cytherocopina</taxon>
        <taxon>Cytheroidea</taxon>
        <taxon>Cytherideidae</taxon>
        <taxon>Cyprideis</taxon>
    </lineage>
</organism>
<evidence type="ECO:0000256" key="7">
    <source>
        <dbReference type="ARBA" id="ARBA00022960"/>
    </source>
</evidence>
<keyword evidence="3" id="KW-0808">Transferase</keyword>
<keyword evidence="9" id="KW-0511">Multifunctional enzyme</keyword>
<evidence type="ECO:0000256" key="2">
    <source>
        <dbReference type="ARBA" id="ARBA00022490"/>
    </source>
</evidence>
<evidence type="ECO:0000256" key="4">
    <source>
        <dbReference type="ARBA" id="ARBA00022695"/>
    </source>
</evidence>
<evidence type="ECO:0000256" key="11">
    <source>
        <dbReference type="ARBA" id="ARBA00023316"/>
    </source>
</evidence>
<keyword evidence="2" id="KW-0963">Cytoplasm</keyword>
<protein>
    <recommendedName>
        <fullName evidence="14">Mannose-1-phosphate guanyltransferase C-terminal domain-containing protein</fullName>
    </recommendedName>
</protein>
<dbReference type="AlphaFoldDB" id="A0A7R9A0I3"/>
<evidence type="ECO:0000256" key="12">
    <source>
        <dbReference type="ARBA" id="ARBA00048247"/>
    </source>
</evidence>
<evidence type="ECO:0000256" key="9">
    <source>
        <dbReference type="ARBA" id="ARBA00023268"/>
    </source>
</evidence>